<proteinExistence type="predicted"/>
<name>A0A2M6WVU8_9BACT</name>
<evidence type="ECO:0000313" key="2">
    <source>
        <dbReference type="Proteomes" id="UP000230481"/>
    </source>
</evidence>
<dbReference type="AlphaFoldDB" id="A0A2M6WVU8"/>
<protein>
    <submittedName>
        <fullName evidence="1">Uncharacterized protein</fullName>
    </submittedName>
</protein>
<evidence type="ECO:0000313" key="1">
    <source>
        <dbReference type="EMBL" id="PIT96928.1"/>
    </source>
</evidence>
<sequence length="94" mass="10268">MLAVNRPPEEDDFILPLLRDEVRMGEQVVEDVGVQDGLVRQLLEELVALDPPAVLLAFVEVECHIGGVPLEHATLPVLLNLPAIEATRLLVAVD</sequence>
<organism evidence="1 2">
    <name type="scientific">Candidatus Campbellbacteria bacterium CG10_big_fil_rev_8_21_14_0_10_35_52</name>
    <dbReference type="NCBI Taxonomy" id="1974527"/>
    <lineage>
        <taxon>Bacteria</taxon>
        <taxon>Candidatus Campbelliibacteriota</taxon>
    </lineage>
</organism>
<reference evidence="2" key="1">
    <citation type="submission" date="2017-09" db="EMBL/GenBank/DDBJ databases">
        <title>Depth-based differentiation of microbial function through sediment-hosted aquifers and enrichment of novel symbionts in the deep terrestrial subsurface.</title>
        <authorList>
            <person name="Probst A.J."/>
            <person name="Ladd B."/>
            <person name="Jarett J.K."/>
            <person name="Geller-Mcgrath D.E."/>
            <person name="Sieber C.M.K."/>
            <person name="Emerson J.B."/>
            <person name="Anantharaman K."/>
            <person name="Thomas B.C."/>
            <person name="Malmstrom R."/>
            <person name="Stieglmeier M."/>
            <person name="Klingl A."/>
            <person name="Woyke T."/>
            <person name="Ryan C.M."/>
            <person name="Banfield J.F."/>
        </authorList>
    </citation>
    <scope>NUCLEOTIDE SEQUENCE [LARGE SCALE GENOMIC DNA]</scope>
</reference>
<dbReference type="Proteomes" id="UP000230481">
    <property type="component" value="Unassembled WGS sequence"/>
</dbReference>
<accession>A0A2M6WVU8</accession>
<comment type="caution">
    <text evidence="1">The sequence shown here is derived from an EMBL/GenBank/DDBJ whole genome shotgun (WGS) entry which is preliminary data.</text>
</comment>
<gene>
    <name evidence="1" type="ORF">COT82_00565</name>
</gene>
<dbReference type="EMBL" id="PFAA01000015">
    <property type="protein sequence ID" value="PIT96928.1"/>
    <property type="molecule type" value="Genomic_DNA"/>
</dbReference>